<comment type="caution">
    <text evidence="2">The sequence shown here is derived from an EMBL/GenBank/DDBJ whole genome shotgun (WGS) entry which is preliminary data.</text>
</comment>
<feature type="compositionally biased region" description="Basic and acidic residues" evidence="1">
    <location>
        <begin position="84"/>
        <end position="103"/>
    </location>
</feature>
<evidence type="ECO:0000313" key="2">
    <source>
        <dbReference type="EMBL" id="KAK0139754.1"/>
    </source>
</evidence>
<keyword evidence="3" id="KW-1185">Reference proteome</keyword>
<feature type="compositionally biased region" description="Acidic residues" evidence="1">
    <location>
        <begin position="70"/>
        <end position="83"/>
    </location>
</feature>
<sequence length="252" mass="27452">MGSGLSRSKRIAPVCVAEINVSKRDAAAAAAAAGPRPGEARTSSRTRRFKIPNFTHAAPPCSHDSPRFTEEEEDEEEKEEEEDGNRGKLDRACDGEDRGDVSKMKNGPKKSSFVKSRTYGVLCNFRRVDSNKELNFTPTTTTTNTTNTNTTAAAAAATPSQAFTSSESHHHHGQECGPGDVNRNGNSVSSHVRRHGPTACSSHQEHTVKSQCFLHISDRSFANCLNTPVATPVIRYDGSEEELMDTIERDFS</sequence>
<gene>
    <name evidence="2" type="ORF">N1851_023327</name>
</gene>
<accession>A0AA47MGE1</accession>
<dbReference type="EMBL" id="JAOPHQ010004300">
    <property type="protein sequence ID" value="KAK0139754.1"/>
    <property type="molecule type" value="Genomic_DNA"/>
</dbReference>
<name>A0AA47MGE1_MERPO</name>
<evidence type="ECO:0000313" key="3">
    <source>
        <dbReference type="Proteomes" id="UP001174136"/>
    </source>
</evidence>
<proteinExistence type="predicted"/>
<protein>
    <submittedName>
        <fullName evidence="2">Uncharacterized protein</fullName>
    </submittedName>
</protein>
<dbReference type="Proteomes" id="UP001174136">
    <property type="component" value="Unassembled WGS sequence"/>
</dbReference>
<feature type="region of interest" description="Disordered" evidence="1">
    <location>
        <begin position="159"/>
        <end position="201"/>
    </location>
</feature>
<feature type="region of interest" description="Disordered" evidence="1">
    <location>
        <begin position="25"/>
        <end position="111"/>
    </location>
</feature>
<evidence type="ECO:0000256" key="1">
    <source>
        <dbReference type="SAM" id="MobiDB-lite"/>
    </source>
</evidence>
<reference evidence="2" key="1">
    <citation type="journal article" date="2023" name="Front. Mar. Sci.">
        <title>A new Merluccius polli reference genome to investigate the effects of global change in West African waters.</title>
        <authorList>
            <person name="Mateo J.L."/>
            <person name="Blanco-Fernandez C."/>
            <person name="Garcia-Vazquez E."/>
            <person name="Machado-Schiaffino G."/>
        </authorList>
    </citation>
    <scope>NUCLEOTIDE SEQUENCE</scope>
    <source>
        <strain evidence="2">C29</strain>
        <tissue evidence="2">Fin</tissue>
    </source>
</reference>
<organism evidence="2 3">
    <name type="scientific">Merluccius polli</name>
    <name type="common">Benguela hake</name>
    <name type="synonym">Merluccius cadenati</name>
    <dbReference type="NCBI Taxonomy" id="89951"/>
    <lineage>
        <taxon>Eukaryota</taxon>
        <taxon>Metazoa</taxon>
        <taxon>Chordata</taxon>
        <taxon>Craniata</taxon>
        <taxon>Vertebrata</taxon>
        <taxon>Euteleostomi</taxon>
        <taxon>Actinopterygii</taxon>
        <taxon>Neopterygii</taxon>
        <taxon>Teleostei</taxon>
        <taxon>Neoteleostei</taxon>
        <taxon>Acanthomorphata</taxon>
        <taxon>Zeiogadaria</taxon>
        <taxon>Gadariae</taxon>
        <taxon>Gadiformes</taxon>
        <taxon>Gadoidei</taxon>
        <taxon>Merlucciidae</taxon>
        <taxon>Merluccius</taxon>
    </lineage>
</organism>
<dbReference type="AlphaFoldDB" id="A0AA47MGE1"/>